<dbReference type="PROSITE" id="PS51910">
    <property type="entry name" value="GH18_2"/>
    <property type="match status" value="1"/>
</dbReference>
<dbReference type="CDD" id="cd06093">
    <property type="entry name" value="PX_domain"/>
    <property type="match status" value="1"/>
</dbReference>
<dbReference type="InterPro" id="IPR036871">
    <property type="entry name" value="PX_dom_sf"/>
</dbReference>
<proteinExistence type="predicted"/>
<dbReference type="PANTHER" id="PTHR11177:SF317">
    <property type="entry name" value="CHITINASE 12-RELATED"/>
    <property type="match status" value="1"/>
</dbReference>
<dbReference type="GO" id="GO:0005576">
    <property type="term" value="C:extracellular region"/>
    <property type="evidence" value="ECO:0007669"/>
    <property type="project" value="TreeGrafter"/>
</dbReference>
<evidence type="ECO:0000313" key="10">
    <source>
        <dbReference type="EMBL" id="KAK7696077.1"/>
    </source>
</evidence>
<dbReference type="GO" id="GO:0000272">
    <property type="term" value="P:polysaccharide catabolic process"/>
    <property type="evidence" value="ECO:0007669"/>
    <property type="project" value="UniProtKB-KW"/>
</dbReference>
<keyword evidence="11" id="KW-1185">Reference proteome</keyword>
<dbReference type="AlphaFoldDB" id="A0AAW0GVA7"/>
<dbReference type="InterPro" id="IPR029070">
    <property type="entry name" value="Chitinase_insertion_sf"/>
</dbReference>
<dbReference type="GO" id="GO:0035091">
    <property type="term" value="F:phosphatidylinositol binding"/>
    <property type="evidence" value="ECO:0007669"/>
    <property type="project" value="InterPro"/>
</dbReference>
<feature type="domain" description="GH18" evidence="9">
    <location>
        <begin position="258"/>
        <end position="675"/>
    </location>
</feature>
<dbReference type="SMART" id="SM00312">
    <property type="entry name" value="PX"/>
    <property type="match status" value="1"/>
</dbReference>
<evidence type="ECO:0000256" key="6">
    <source>
        <dbReference type="ARBA" id="ARBA00023326"/>
    </source>
</evidence>
<dbReference type="SUPFAM" id="SSF51445">
    <property type="entry name" value="(Trans)glycosidases"/>
    <property type="match status" value="1"/>
</dbReference>
<keyword evidence="5 7" id="KW-0326">Glycosidase</keyword>
<dbReference type="PROSITE" id="PS01095">
    <property type="entry name" value="GH18_1"/>
    <property type="match status" value="1"/>
</dbReference>
<protein>
    <recommendedName>
        <fullName evidence="12">Chitinase</fullName>
    </recommendedName>
</protein>
<dbReference type="InterPro" id="IPR001683">
    <property type="entry name" value="PX_dom"/>
</dbReference>
<dbReference type="InterPro" id="IPR050314">
    <property type="entry name" value="Glycosyl_Hydrlase_18"/>
</dbReference>
<evidence type="ECO:0008006" key="12">
    <source>
        <dbReference type="Google" id="ProtNLM"/>
    </source>
</evidence>
<evidence type="ECO:0000256" key="7">
    <source>
        <dbReference type="RuleBase" id="RU000489"/>
    </source>
</evidence>
<dbReference type="GO" id="GO:0008843">
    <property type="term" value="F:endochitinase activity"/>
    <property type="evidence" value="ECO:0007669"/>
    <property type="project" value="UniProtKB-EC"/>
</dbReference>
<comment type="catalytic activity">
    <reaction evidence="1">
        <text>Random endo-hydrolysis of N-acetyl-beta-D-glucosaminide (1-&gt;4)-beta-linkages in chitin and chitodextrins.</text>
        <dbReference type="EC" id="3.2.1.14"/>
    </reaction>
</comment>
<evidence type="ECO:0000259" key="8">
    <source>
        <dbReference type="PROSITE" id="PS50195"/>
    </source>
</evidence>
<evidence type="ECO:0000313" key="11">
    <source>
        <dbReference type="Proteomes" id="UP001385951"/>
    </source>
</evidence>
<dbReference type="InterPro" id="IPR001223">
    <property type="entry name" value="Glyco_hydro18_cat"/>
</dbReference>
<dbReference type="PANTHER" id="PTHR11177">
    <property type="entry name" value="CHITINASE"/>
    <property type="match status" value="1"/>
</dbReference>
<dbReference type="PROSITE" id="PS50195">
    <property type="entry name" value="PX"/>
    <property type="match status" value="1"/>
</dbReference>
<feature type="domain" description="PX" evidence="8">
    <location>
        <begin position="113"/>
        <end position="227"/>
    </location>
</feature>
<gene>
    <name evidence="10" type="ORF">QCA50_000719</name>
</gene>
<dbReference type="InterPro" id="IPR011583">
    <property type="entry name" value="Chitinase_II/V-like_cat"/>
</dbReference>
<dbReference type="Gene3D" id="3.20.20.80">
    <property type="entry name" value="Glycosidases"/>
    <property type="match status" value="2"/>
</dbReference>
<evidence type="ECO:0000259" key="9">
    <source>
        <dbReference type="PROSITE" id="PS51910"/>
    </source>
</evidence>
<dbReference type="SUPFAM" id="SSF64268">
    <property type="entry name" value="PX domain"/>
    <property type="match status" value="1"/>
</dbReference>
<keyword evidence="6" id="KW-0624">Polysaccharide degradation</keyword>
<evidence type="ECO:0000256" key="3">
    <source>
        <dbReference type="ARBA" id="ARBA00023024"/>
    </source>
</evidence>
<dbReference type="Pfam" id="PF00704">
    <property type="entry name" value="Glyco_hydro_18"/>
    <property type="match status" value="1"/>
</dbReference>
<dbReference type="GO" id="GO:0008061">
    <property type="term" value="F:chitin binding"/>
    <property type="evidence" value="ECO:0007669"/>
    <property type="project" value="InterPro"/>
</dbReference>
<dbReference type="Pfam" id="PF00787">
    <property type="entry name" value="PX"/>
    <property type="match status" value="1"/>
</dbReference>
<evidence type="ECO:0000256" key="5">
    <source>
        <dbReference type="ARBA" id="ARBA00023295"/>
    </source>
</evidence>
<dbReference type="GO" id="GO:0006032">
    <property type="term" value="P:chitin catabolic process"/>
    <property type="evidence" value="ECO:0007669"/>
    <property type="project" value="UniProtKB-KW"/>
</dbReference>
<keyword evidence="3" id="KW-0146">Chitin degradation</keyword>
<name>A0AAW0GVA7_9APHY</name>
<dbReference type="InterPro" id="IPR001579">
    <property type="entry name" value="Glyco_hydro_18_chit_AS"/>
</dbReference>
<accession>A0AAW0GVA7</accession>
<dbReference type="Gene3D" id="3.30.1520.10">
    <property type="entry name" value="Phox-like domain"/>
    <property type="match status" value="1"/>
</dbReference>
<reference evidence="10 11" key="1">
    <citation type="submission" date="2022-09" db="EMBL/GenBank/DDBJ databases">
        <authorList>
            <person name="Palmer J.M."/>
        </authorList>
    </citation>
    <scope>NUCLEOTIDE SEQUENCE [LARGE SCALE GENOMIC DNA]</scope>
    <source>
        <strain evidence="10 11">DSM 7382</strain>
    </source>
</reference>
<comment type="caution">
    <text evidence="10">The sequence shown here is derived from an EMBL/GenBank/DDBJ whole genome shotgun (WGS) entry which is preliminary data.</text>
</comment>
<dbReference type="InterPro" id="IPR017853">
    <property type="entry name" value="GH"/>
</dbReference>
<evidence type="ECO:0000256" key="4">
    <source>
        <dbReference type="ARBA" id="ARBA00023277"/>
    </source>
</evidence>
<evidence type="ECO:0000256" key="1">
    <source>
        <dbReference type="ARBA" id="ARBA00000822"/>
    </source>
</evidence>
<keyword evidence="2 7" id="KW-0378">Hydrolase</keyword>
<dbReference type="Gene3D" id="3.10.50.10">
    <property type="match status" value="1"/>
</dbReference>
<dbReference type="SMART" id="SM00636">
    <property type="entry name" value="Glyco_18"/>
    <property type="match status" value="1"/>
</dbReference>
<evidence type="ECO:0000256" key="2">
    <source>
        <dbReference type="ARBA" id="ARBA00022801"/>
    </source>
</evidence>
<dbReference type="EMBL" id="JASBNA010000001">
    <property type="protein sequence ID" value="KAK7696077.1"/>
    <property type="molecule type" value="Genomic_DNA"/>
</dbReference>
<dbReference type="Proteomes" id="UP001385951">
    <property type="component" value="Unassembled WGS sequence"/>
</dbReference>
<keyword evidence="4" id="KW-0119">Carbohydrate metabolism</keyword>
<organism evidence="10 11">
    <name type="scientific">Cerrena zonata</name>
    <dbReference type="NCBI Taxonomy" id="2478898"/>
    <lineage>
        <taxon>Eukaryota</taxon>
        <taxon>Fungi</taxon>
        <taxon>Dikarya</taxon>
        <taxon>Basidiomycota</taxon>
        <taxon>Agaricomycotina</taxon>
        <taxon>Agaricomycetes</taxon>
        <taxon>Polyporales</taxon>
        <taxon>Cerrenaceae</taxon>
        <taxon>Cerrena</taxon>
    </lineage>
</organism>
<sequence>MGRPFFSTLIVNATIYKSSVTYTGCCNHVLWWISWSLEGTHVNVLFTTEVSSRYDIAQVVSLGLSTAASSVEPWEYLKVIEVEHNQQLLQRSRPRDSTHDTTRRSSFHPTFKMAVMTATITTHTTASKPRPHVVYFVDITNADDTQSQIAKRYSDFVELHNALGDSFNLPPKRILVTSFIPSAWADDHLINERKVGLAAYLNAVLQSSDHREKSIVTDFLTSSSTAITGEFNFEDALPSTLSRKTALEAQAKIAAATPIAAAYYPDWVVGSWPPESLDFSKFDILFFAFATPNSSSGISWDSGSTSILQRLVTSARNSGKGTKVVLSIGGWGGSQWFSQAVSSSGNRSTFVNAAVSAVNTYGLDGIDIDWEYPNQSGAGNPHSANDAANLLSFFTSLRSALGSSKIISAAVTCLPWTGSNGSPLTNVASYAAQLSYVNIMNYDTWGASANPGPNAPLGNLCGTSRQPQASAQAGLNQWKAAGFPASKMLLGLPLYGYVSKSTATLLTGIALPPPGFQLQEYKERVMGLPTRSSPFPAQCAIPNKDEDFGEPNFLDGMHERVKKAPEVEAEAAGDLSAYWGQQIPFNQIVALGALKKSGSVYVQNNGYTEGWDDCSDTPFLFNVSRQTVVTYDDTYSLADKATFARQNGMAGCFTWSLDQDDGYTLQNVIRSNLGK</sequence>